<feature type="compositionally biased region" description="Polar residues" evidence="1">
    <location>
        <begin position="158"/>
        <end position="168"/>
    </location>
</feature>
<feature type="region of interest" description="Disordered" evidence="1">
    <location>
        <begin position="115"/>
        <end position="188"/>
    </location>
</feature>
<feature type="compositionally biased region" description="Low complexity" evidence="1">
    <location>
        <begin position="122"/>
        <end position="131"/>
    </location>
</feature>
<proteinExistence type="predicted"/>
<sequence>MFRNCSTVCRHFSHLGPNRHVSSCVDLGPNGQYILHHSIYNPPRSSTTFPLCDSNFSQPSFLTNNCTPVETSDSNNNCYNNIGKDPQSALLPLSKGMTIPHPMSEKGIIHLKYKRKRNPPKQQQQQQQQQQEQDETKKKPSVKKAAKNRKASKKPVTRNKSTQTTISANEMDELTKQDEQQSFLESSQCNTVSSVLPDTRYQIVVPFPNPYSTGWWYLVPWNPPIPPTNYIPLVPFPPPTFMPPPPFPLPSLSPIPFHAPQVSSYSPTSPSMCSRSSDSSPSPNAQRYSSPQPELHSVLPTPPRTTRTMLRTEVALRQRSCTPVSHHRNWEGCEFSDPPTRPGAVVHPLLLPPPKNFPTMSHTFPFQRQRRYIPELHHKNWERPHCSNIPTRPEVVVKPLLSSPPRNTHMTMRTAPYLGQIKYIPESEHKVWERHERSEAPNALQSGSATLKPSTKDCSQPGCGIESAVPMELLHLVNCGTPSCESHGTPHLHSSFGTWTF</sequence>
<accession>A0ABR1EB88</accession>
<keyword evidence="3" id="KW-1185">Reference proteome</keyword>
<feature type="region of interest" description="Disordered" evidence="1">
    <location>
        <begin position="435"/>
        <end position="460"/>
    </location>
</feature>
<gene>
    <name evidence="2" type="primary">Necator_chrX.g21576</name>
    <name evidence="2" type="ORF">RB195_021415</name>
</gene>
<feature type="region of interest" description="Disordered" evidence="1">
    <location>
        <begin position="261"/>
        <end position="305"/>
    </location>
</feature>
<dbReference type="EMBL" id="JAVFWL010000006">
    <property type="protein sequence ID" value="KAK6759833.1"/>
    <property type="molecule type" value="Genomic_DNA"/>
</dbReference>
<evidence type="ECO:0000313" key="3">
    <source>
        <dbReference type="Proteomes" id="UP001303046"/>
    </source>
</evidence>
<feature type="compositionally biased region" description="Basic residues" evidence="1">
    <location>
        <begin position="139"/>
        <end position="157"/>
    </location>
</feature>
<evidence type="ECO:0000256" key="1">
    <source>
        <dbReference type="SAM" id="MobiDB-lite"/>
    </source>
</evidence>
<evidence type="ECO:0000313" key="2">
    <source>
        <dbReference type="EMBL" id="KAK6759833.1"/>
    </source>
</evidence>
<reference evidence="2 3" key="1">
    <citation type="submission" date="2023-08" db="EMBL/GenBank/DDBJ databases">
        <title>A Necator americanus chromosomal reference genome.</title>
        <authorList>
            <person name="Ilik V."/>
            <person name="Petrzelkova K.J."/>
            <person name="Pardy F."/>
            <person name="Fuh T."/>
            <person name="Niatou-Singa F.S."/>
            <person name="Gouil Q."/>
            <person name="Baker L."/>
            <person name="Ritchie M.E."/>
            <person name="Jex A.R."/>
            <person name="Gazzola D."/>
            <person name="Li H."/>
            <person name="Toshio Fujiwara R."/>
            <person name="Zhan B."/>
            <person name="Aroian R.V."/>
            <person name="Pafco B."/>
            <person name="Schwarz E.M."/>
        </authorList>
    </citation>
    <scope>NUCLEOTIDE SEQUENCE [LARGE SCALE GENOMIC DNA]</scope>
    <source>
        <strain evidence="2 3">Aroian</strain>
        <tissue evidence="2">Whole animal</tissue>
    </source>
</reference>
<protein>
    <submittedName>
        <fullName evidence="2">Uncharacterized protein</fullName>
    </submittedName>
</protein>
<feature type="compositionally biased region" description="Low complexity" evidence="1">
    <location>
        <begin position="261"/>
        <end position="283"/>
    </location>
</feature>
<feature type="compositionally biased region" description="Polar residues" evidence="1">
    <location>
        <begin position="443"/>
        <end position="458"/>
    </location>
</feature>
<dbReference type="Proteomes" id="UP001303046">
    <property type="component" value="Unassembled WGS sequence"/>
</dbReference>
<organism evidence="2 3">
    <name type="scientific">Necator americanus</name>
    <name type="common">Human hookworm</name>
    <dbReference type="NCBI Taxonomy" id="51031"/>
    <lineage>
        <taxon>Eukaryota</taxon>
        <taxon>Metazoa</taxon>
        <taxon>Ecdysozoa</taxon>
        <taxon>Nematoda</taxon>
        <taxon>Chromadorea</taxon>
        <taxon>Rhabditida</taxon>
        <taxon>Rhabditina</taxon>
        <taxon>Rhabditomorpha</taxon>
        <taxon>Strongyloidea</taxon>
        <taxon>Ancylostomatidae</taxon>
        <taxon>Bunostominae</taxon>
        <taxon>Necator</taxon>
    </lineage>
</organism>
<name>A0ABR1EB88_NECAM</name>
<comment type="caution">
    <text evidence="2">The sequence shown here is derived from an EMBL/GenBank/DDBJ whole genome shotgun (WGS) entry which is preliminary data.</text>
</comment>